<dbReference type="Pfam" id="PF00201">
    <property type="entry name" value="UDPGT"/>
    <property type="match status" value="1"/>
</dbReference>
<dbReference type="FunFam" id="3.40.50.2000:FF:000047">
    <property type="entry name" value="Glycosyltransferase"/>
    <property type="match status" value="1"/>
</dbReference>
<evidence type="ECO:0000256" key="1">
    <source>
        <dbReference type="ARBA" id="ARBA00009995"/>
    </source>
</evidence>
<evidence type="ECO:0000256" key="3">
    <source>
        <dbReference type="ARBA" id="ARBA00022679"/>
    </source>
</evidence>
<dbReference type="InterPro" id="IPR035595">
    <property type="entry name" value="UDP_glycos_trans_CS"/>
</dbReference>
<dbReference type="PROSITE" id="PS00375">
    <property type="entry name" value="UDPGT"/>
    <property type="match status" value="1"/>
</dbReference>
<evidence type="ECO:0000313" key="6">
    <source>
        <dbReference type="EMBL" id="AXS75258.1"/>
    </source>
</evidence>
<gene>
    <name evidence="6" type="primary">UGT73F17</name>
</gene>
<sequence>MDAGEEQPLKLYFIPYLGAGHMIPLCDIATLFASRGHHVTIITTPSNAKTLRESHNLRVQTFQFPSQEVGLPDGVESQSAVTNLRDSSKIYQATSLLRKHIEDFMERDPPDCILAHFMLPWVDDVATKLRIPRLVFNGFTLFTICAMESLKAHPLPVDYSGSFVIPHFPHHVTISSTPPKGGSSFMDPLLTKVFKSHGLLINSFAELDGEECIEHYERISGGHKAWHLGPAFLVNNRTTQDRGDKSVLSVHECLSWLNSKRDNSVLYICFGSMCHFPDKQLYEIASAIEASGHEFIWVVPEKRGKEEEKEKWLPKGFEERKKGLIITGWAPQVAILGHPAVGAFLTHCGWNSIVEAVSMGVPMITWPVHGDQFYNEKLITQVRGIGVEVGATEWCLTGFTEREKLVSRDSIEKAVRRLMDGGDEAERIRRRAREFGDKAKRAVQEGGSSHNNLTALIDDLKRLRDCKPLD</sequence>
<dbReference type="FunFam" id="3.40.50.2000:FF:000302">
    <property type="entry name" value="Glycosyltransferase"/>
    <property type="match status" value="1"/>
</dbReference>
<dbReference type="SUPFAM" id="SSF53756">
    <property type="entry name" value="UDP-Glycosyltransferase/glycogen phosphorylase"/>
    <property type="match status" value="1"/>
</dbReference>
<proteinExistence type="evidence at transcript level"/>
<name>A0A346RPJ0_GLYUR</name>
<dbReference type="EC" id="2.4.1.-" evidence="5"/>
<evidence type="ECO:0000256" key="5">
    <source>
        <dbReference type="RuleBase" id="RU362057"/>
    </source>
</evidence>
<dbReference type="AlphaFoldDB" id="A0A346RPJ0"/>
<dbReference type="InterPro" id="IPR002213">
    <property type="entry name" value="UDP_glucos_trans"/>
</dbReference>
<dbReference type="PANTHER" id="PTHR48047">
    <property type="entry name" value="GLYCOSYLTRANSFERASE"/>
    <property type="match status" value="1"/>
</dbReference>
<comment type="similarity">
    <text evidence="1 4">Belongs to the UDP-glycosyltransferase family.</text>
</comment>
<accession>A0A346RPJ0</accession>
<evidence type="ECO:0000256" key="2">
    <source>
        <dbReference type="ARBA" id="ARBA00022676"/>
    </source>
</evidence>
<organism evidence="6">
    <name type="scientific">Glycyrrhiza uralensis</name>
    <name type="common">Chinese licorice</name>
    <name type="synonym">Glycyrrhiza shiheziensis</name>
    <dbReference type="NCBI Taxonomy" id="74613"/>
    <lineage>
        <taxon>Eukaryota</taxon>
        <taxon>Viridiplantae</taxon>
        <taxon>Streptophyta</taxon>
        <taxon>Embryophyta</taxon>
        <taxon>Tracheophyta</taxon>
        <taxon>Spermatophyta</taxon>
        <taxon>Magnoliopsida</taxon>
        <taxon>eudicotyledons</taxon>
        <taxon>Gunneridae</taxon>
        <taxon>Pentapetalae</taxon>
        <taxon>rosids</taxon>
        <taxon>fabids</taxon>
        <taxon>Fabales</taxon>
        <taxon>Fabaceae</taxon>
        <taxon>Papilionoideae</taxon>
        <taxon>50 kb inversion clade</taxon>
        <taxon>NPAAA clade</taxon>
        <taxon>Hologalegina</taxon>
        <taxon>IRL clade</taxon>
        <taxon>Galegeae</taxon>
        <taxon>Glycyrrhiza</taxon>
    </lineage>
</organism>
<dbReference type="GO" id="GO:0035251">
    <property type="term" value="F:UDP-glucosyltransferase activity"/>
    <property type="evidence" value="ECO:0007669"/>
    <property type="project" value="UniProtKB-ARBA"/>
</dbReference>
<reference evidence="6" key="1">
    <citation type="journal article" date="2018" name="Chem. Commun. (Camb.)">
        <title>UGT73F17, a new glycosyltransferase from Glycyrrhiza uralensis, catalyzes the regiospecific glycosylation of pentacyclic triterpenoids.</title>
        <authorList>
            <person name="He J."/>
            <person name="Chen K."/>
            <person name="Hu Z.M."/>
            <person name="Li K."/>
            <person name="Song W."/>
            <person name="Yu L.Y."/>
            <person name="Leung C.H."/>
            <person name="Ma D.L."/>
            <person name="Qiao X."/>
            <person name="Ye M."/>
        </authorList>
    </citation>
    <scope>NUCLEOTIDE SEQUENCE</scope>
    <source>
        <tissue evidence="6">Aseptic seedling</tissue>
    </source>
</reference>
<dbReference type="CDD" id="cd03784">
    <property type="entry name" value="GT1_Gtf-like"/>
    <property type="match status" value="1"/>
</dbReference>
<protein>
    <recommendedName>
        <fullName evidence="5">Glycosyltransferase</fullName>
        <ecNumber evidence="5">2.4.1.-</ecNumber>
    </recommendedName>
</protein>
<dbReference type="Gene3D" id="3.40.50.2000">
    <property type="entry name" value="Glycogen Phosphorylase B"/>
    <property type="match status" value="2"/>
</dbReference>
<dbReference type="SMR" id="A0A346RPJ0"/>
<evidence type="ECO:0000256" key="4">
    <source>
        <dbReference type="RuleBase" id="RU003718"/>
    </source>
</evidence>
<keyword evidence="3 4" id="KW-0808">Transferase</keyword>
<dbReference type="EMBL" id="MH049688">
    <property type="protein sequence ID" value="AXS75258.1"/>
    <property type="molecule type" value="mRNA"/>
</dbReference>
<dbReference type="PANTHER" id="PTHR48047:SF45">
    <property type="entry name" value="SCOPOLETIN GLUCOSYLTRANSFERASE-LIKE"/>
    <property type="match status" value="1"/>
</dbReference>
<keyword evidence="2 4" id="KW-0328">Glycosyltransferase</keyword>